<gene>
    <name evidence="1" type="ORF">B0I36DRAFT_208647</name>
</gene>
<name>A0A9P8XRQ1_9PEZI</name>
<protein>
    <submittedName>
        <fullName evidence="1">Uncharacterized protein</fullName>
    </submittedName>
</protein>
<dbReference type="GeneID" id="70178419"/>
<dbReference type="OrthoDB" id="4913223at2759"/>
<dbReference type="Proteomes" id="UP000756346">
    <property type="component" value="Unassembled WGS sequence"/>
</dbReference>
<comment type="caution">
    <text evidence="1">The sequence shown here is derived from an EMBL/GenBank/DDBJ whole genome shotgun (WGS) entry which is preliminary data.</text>
</comment>
<dbReference type="AlphaFoldDB" id="A0A9P8XRQ1"/>
<feature type="non-terminal residue" evidence="1">
    <location>
        <position position="63"/>
    </location>
</feature>
<proteinExistence type="predicted"/>
<evidence type="ECO:0000313" key="1">
    <source>
        <dbReference type="EMBL" id="KAH7010793.1"/>
    </source>
</evidence>
<reference evidence="1" key="1">
    <citation type="journal article" date="2021" name="Nat. Commun.">
        <title>Genetic determinants of endophytism in the Arabidopsis root mycobiome.</title>
        <authorList>
            <person name="Mesny F."/>
            <person name="Miyauchi S."/>
            <person name="Thiergart T."/>
            <person name="Pickel B."/>
            <person name="Atanasova L."/>
            <person name="Karlsson M."/>
            <person name="Huettel B."/>
            <person name="Barry K.W."/>
            <person name="Haridas S."/>
            <person name="Chen C."/>
            <person name="Bauer D."/>
            <person name="Andreopoulos W."/>
            <person name="Pangilinan J."/>
            <person name="LaButti K."/>
            <person name="Riley R."/>
            <person name="Lipzen A."/>
            <person name="Clum A."/>
            <person name="Drula E."/>
            <person name="Henrissat B."/>
            <person name="Kohler A."/>
            <person name="Grigoriev I.V."/>
            <person name="Martin F.M."/>
            <person name="Hacquard S."/>
        </authorList>
    </citation>
    <scope>NUCLEOTIDE SEQUENCE</scope>
    <source>
        <strain evidence="1">MPI-CAGE-CH-0230</strain>
    </source>
</reference>
<keyword evidence="2" id="KW-1185">Reference proteome</keyword>
<dbReference type="RefSeq" id="XP_046004278.1">
    <property type="nucleotide sequence ID" value="XM_046148873.1"/>
</dbReference>
<accession>A0A9P8XRQ1</accession>
<dbReference type="EMBL" id="JAGTJQ010000016">
    <property type="protein sequence ID" value="KAH7010793.1"/>
    <property type="molecule type" value="Genomic_DNA"/>
</dbReference>
<feature type="non-terminal residue" evidence="1">
    <location>
        <position position="1"/>
    </location>
</feature>
<evidence type="ECO:0000313" key="2">
    <source>
        <dbReference type="Proteomes" id="UP000756346"/>
    </source>
</evidence>
<sequence length="63" mass="7066">VRDGVADITKLEVLGYIQQIRSQAFKKATIISGFRRTGIWPYNPEAVLAELRLRMPAKTPSPP</sequence>
<organism evidence="1 2">
    <name type="scientific">Microdochium trichocladiopsis</name>
    <dbReference type="NCBI Taxonomy" id="1682393"/>
    <lineage>
        <taxon>Eukaryota</taxon>
        <taxon>Fungi</taxon>
        <taxon>Dikarya</taxon>
        <taxon>Ascomycota</taxon>
        <taxon>Pezizomycotina</taxon>
        <taxon>Sordariomycetes</taxon>
        <taxon>Xylariomycetidae</taxon>
        <taxon>Xylariales</taxon>
        <taxon>Microdochiaceae</taxon>
        <taxon>Microdochium</taxon>
    </lineage>
</organism>